<organism evidence="1 2">
    <name type="scientific">Peloplasma aerotolerans</name>
    <dbReference type="NCBI Taxonomy" id="3044389"/>
    <lineage>
        <taxon>Bacteria</taxon>
        <taxon>Bacillati</taxon>
        <taxon>Mycoplasmatota</taxon>
        <taxon>Mollicutes</taxon>
        <taxon>Acholeplasmatales</taxon>
        <taxon>Acholeplasmataceae</taxon>
        <taxon>Peloplasma</taxon>
    </lineage>
</organism>
<dbReference type="RefSeq" id="WP_282839242.1">
    <property type="nucleotide sequence ID" value="NZ_JASCXW010000011.1"/>
</dbReference>
<keyword evidence="2" id="KW-1185">Reference proteome</keyword>
<proteinExistence type="predicted"/>
<reference evidence="1" key="1">
    <citation type="submission" date="2023-05" db="EMBL/GenBank/DDBJ databases">
        <title>Mariniplasma microaerophilum sp. nov., a novel anaerobic mollicute isolated from terrestrial mud volcano, Taman Peninsula, Russia.</title>
        <authorList>
            <person name="Khomyakova M.A."/>
            <person name="Merkel A.Y."/>
            <person name="Slobodkin A.I."/>
        </authorList>
    </citation>
    <scope>NUCLEOTIDE SEQUENCE</scope>
    <source>
        <strain evidence="1">M4Ah</strain>
    </source>
</reference>
<dbReference type="AlphaFoldDB" id="A0AAW6U8L7"/>
<dbReference type="EMBL" id="JASCXW010000011">
    <property type="protein sequence ID" value="MDI6452817.1"/>
    <property type="molecule type" value="Genomic_DNA"/>
</dbReference>
<evidence type="ECO:0000313" key="2">
    <source>
        <dbReference type="Proteomes" id="UP001431532"/>
    </source>
</evidence>
<sequence length="1033" mass="119287">MIDLLVVAPQGCILKQFTKAVNNDLNLTIELSFSHKKTFQKGDFFIGFKVTNVVNEKTFLMTHEQDVNRYALPFAFPAFMGRFSNHESCGAWMVLDYYNTHKAFRVYHKTKESNMITYGLSSEAFEVNEHEVIILNMTYHIYQISAPRLTSMIQKCAKHVMDSHTIQSKTKTSLTTNIHNYEDAAYGVSNDLMDDRARIKDGTGTFIPYGYLEKNPYSESFALMDVAKGMLPYAIWLKNNKLFALIEEELLKITDDSRSFPWIDHDHQTNGFFHLAWGSLPVGVTESHVKNQSSGLFSDVDGHEEGPNLLSTWKYFYRVEILGEMALLSNKKQIIDGFIRTLPFVNKLKLSNYAQPVTYDLDTHLPVTGYNEGGSAGGAAFWSIIHLTAYDLTKDKKYLYEALNGLDHANLLDFDHYYSMRVAPKPVTVGWLTKANVYAYELTKDIKYIKFAREVAQSIYFFYYVSPHPYAYFSTMGYGYACSRERWEAFLEMVESLYSLSFFLKYNEDNTLLKLFWHARENWLWALPLNGNPYGNLERPYDSIGGTYIPYEFSTGSLGDNPGLDGGSQSTMRQIKEIYGSGEVYLAYMMFEMNAKISDRNFLIVKSDNVNDLLNPTLNFIVYNTQSKNDKCIVAFDNLSHDSYEVYQDQLSLGIFDTSYLKLGIPFEIKGESQSKLTLKPVDSINQKLQVHQADLELEFNGYEAIEMQWNPSTQDGHTHYRIVIKNEFYVRTYDLIDENFNFTIDRELEHQVEVLSISPSGISKNETVRIEAQQREILYRLNEDSMNDVTYQNADLIYDGHLWMFYGHDTVDQISVNIEVQKTFSDQSIIQLEIASLNESCVYDILIHHGKNLTSKYNRLSKTELIEVKIHELANEFIESIEIILYGKKGLGFSLKRCDVISSSSIKNNMVHLMRDIKPKKIKNLYVIETVLNTEASDYIDIYVEGLSKGSELIVFLNNKEANMDIEKKYPEKKYRHMNSIYRFKSDKRSSTHIVVASHAESMKVLAIRLTNQQQYPKYAEYKQCKEDDYEK</sequence>
<accession>A0AAW6U8L7</accession>
<comment type="caution">
    <text evidence="1">The sequence shown here is derived from an EMBL/GenBank/DDBJ whole genome shotgun (WGS) entry which is preliminary data.</text>
</comment>
<gene>
    <name evidence="1" type="ORF">QJ521_04505</name>
</gene>
<protein>
    <recommendedName>
        <fullName evidence="3">Glycosyl hydrolase 36 catalytic domain-containing protein</fullName>
    </recommendedName>
</protein>
<evidence type="ECO:0000313" key="1">
    <source>
        <dbReference type="EMBL" id="MDI6452817.1"/>
    </source>
</evidence>
<name>A0AAW6U8L7_9MOLU</name>
<evidence type="ECO:0008006" key="3">
    <source>
        <dbReference type="Google" id="ProtNLM"/>
    </source>
</evidence>
<dbReference type="Proteomes" id="UP001431532">
    <property type="component" value="Unassembled WGS sequence"/>
</dbReference>